<keyword evidence="1" id="KW-0472">Membrane</keyword>
<dbReference type="KEGG" id="palb:EJC50_29395"/>
<dbReference type="Proteomes" id="UP000272528">
    <property type="component" value="Chromosome"/>
</dbReference>
<dbReference type="OrthoDB" id="2588291at2"/>
<dbReference type="AlphaFoldDB" id="A0A3S9AC51"/>
<evidence type="ECO:0000313" key="3">
    <source>
        <dbReference type="Proteomes" id="UP000272528"/>
    </source>
</evidence>
<organism evidence="2 3">
    <name type="scientific">Paenibacillus albus</name>
    <dbReference type="NCBI Taxonomy" id="2495582"/>
    <lineage>
        <taxon>Bacteria</taxon>
        <taxon>Bacillati</taxon>
        <taxon>Bacillota</taxon>
        <taxon>Bacilli</taxon>
        <taxon>Bacillales</taxon>
        <taxon>Paenibacillaceae</taxon>
        <taxon>Paenibacillus</taxon>
    </lineage>
</organism>
<reference evidence="3" key="1">
    <citation type="submission" date="2018-12" db="EMBL/GenBank/DDBJ databases">
        <title>Genome sequence of Peanibacillus sp.</title>
        <authorList>
            <person name="Subramani G."/>
            <person name="Srinivasan S."/>
            <person name="Kim M.K."/>
        </authorList>
    </citation>
    <scope>NUCLEOTIDE SEQUENCE [LARGE SCALE GENOMIC DNA]</scope>
    <source>
        <strain evidence="3">18JY67-1</strain>
    </source>
</reference>
<proteinExistence type="predicted"/>
<keyword evidence="1" id="KW-0812">Transmembrane</keyword>
<evidence type="ECO:0000313" key="2">
    <source>
        <dbReference type="EMBL" id="AZN43347.1"/>
    </source>
</evidence>
<dbReference type="RefSeq" id="WP_126019795.1">
    <property type="nucleotide sequence ID" value="NZ_CP034437.1"/>
</dbReference>
<sequence length="232" mass="25489">MLRNERGIALPLVIMIATVLIILGVSLISVSANGMKREDYQEKKLQAYYLAKSGANAIADYIIKTYNYQTIQTDMATLNSQIKNVNVRLDPLDSTRTFNVEVKPDPVSGTTQKLQIISTGKVNNVQEKTTLILEMTTGFSFGSETVVVANKITGNGNTKVIGDVATNLSNSVYTFDPKVVQDPTPAYDAKRTYPEGEYPSYLDANCKWSLPADNAPKVSGCYKDLKKMLITS</sequence>
<dbReference type="EMBL" id="CP034437">
    <property type="protein sequence ID" value="AZN43347.1"/>
    <property type="molecule type" value="Genomic_DNA"/>
</dbReference>
<gene>
    <name evidence="2" type="ORF">EJC50_29395</name>
</gene>
<keyword evidence="3" id="KW-1185">Reference proteome</keyword>
<evidence type="ECO:0000256" key="1">
    <source>
        <dbReference type="SAM" id="Phobius"/>
    </source>
</evidence>
<name>A0A3S9AC51_9BACL</name>
<keyword evidence="1" id="KW-1133">Transmembrane helix</keyword>
<protein>
    <recommendedName>
        <fullName evidence="4">Type 4 fimbrial biogenesis protein PilX N-terminal domain-containing protein</fullName>
    </recommendedName>
</protein>
<feature type="transmembrane region" description="Helical" evidence="1">
    <location>
        <begin position="12"/>
        <end position="35"/>
    </location>
</feature>
<evidence type="ECO:0008006" key="4">
    <source>
        <dbReference type="Google" id="ProtNLM"/>
    </source>
</evidence>
<accession>A0A3S9AC51</accession>